<evidence type="ECO:0000313" key="4">
    <source>
        <dbReference type="Proteomes" id="UP000258309"/>
    </source>
</evidence>
<dbReference type="GO" id="GO:0071944">
    <property type="term" value="C:cell periphery"/>
    <property type="evidence" value="ECO:0007669"/>
    <property type="project" value="TreeGrafter"/>
</dbReference>
<evidence type="ECO:0000256" key="1">
    <source>
        <dbReference type="SAM" id="MobiDB-lite"/>
    </source>
</evidence>
<feature type="region of interest" description="Disordered" evidence="1">
    <location>
        <begin position="114"/>
        <end position="142"/>
    </location>
</feature>
<evidence type="ECO:0008006" key="5">
    <source>
        <dbReference type="Google" id="ProtNLM"/>
    </source>
</evidence>
<feature type="compositionally biased region" description="Low complexity" evidence="1">
    <location>
        <begin position="1"/>
        <end position="17"/>
    </location>
</feature>
<dbReference type="AlphaFoldDB" id="A0A3E2HQU5"/>
<evidence type="ECO:0000313" key="3">
    <source>
        <dbReference type="EMBL" id="RFU35707.1"/>
    </source>
</evidence>
<keyword evidence="2" id="KW-1133">Transmembrane helix</keyword>
<accession>A0A3E2HQU5</accession>
<protein>
    <recommendedName>
        <fullName evidence="5">Casparian strip membrane protein domain-containing protein</fullName>
    </recommendedName>
</protein>
<name>A0A3E2HQU5_SCYLI</name>
<dbReference type="EMBL" id="NCSJ02000006">
    <property type="protein sequence ID" value="RFU35707.1"/>
    <property type="molecule type" value="Genomic_DNA"/>
</dbReference>
<feature type="transmembrane region" description="Helical" evidence="2">
    <location>
        <begin position="390"/>
        <end position="418"/>
    </location>
</feature>
<keyword evidence="4" id="KW-1185">Reference proteome</keyword>
<feature type="transmembrane region" description="Helical" evidence="2">
    <location>
        <begin position="311"/>
        <end position="329"/>
    </location>
</feature>
<sequence>MAGLGSPTRSPTSPSFTLDAHHILPDGSPNRRQRAGSSNASSKAPFYAALNPGQNFPSFRPKTGSSSSRETQSSKSTNIANRIAQQNVRTLPPWIDSVEDDDDDLEYMNNPAASLLSSPHKTHSAEHHYNTKKPTRRVSQDGYIDNYDDVSHGTEGRKETGFFGVGHREPERGRKWDHARDRDPIIVRAPAAQSSTWRTYVQASMYGPSLEEAGEKVEPGFLEQQTPGYQRPWRGDISSADGSENALGYLHSKKKRRTLARRIQHILLMHPLVPLMFRLVVLCTSAIALGLSASVYHLSHKYKYSQNPSTTMAIVVDIVAVPYILYITWDEYTGKPLGLRSPKAKIRLVLLDLFFIIFESSNLALAFAALTDNNGSCTVSTNGYNLVICGRVKALCGILMAALIAWGLTFTVSIFRLVERVGGREESQ</sequence>
<feature type="region of interest" description="Disordered" evidence="1">
    <location>
        <begin position="1"/>
        <end position="85"/>
    </location>
</feature>
<proteinExistence type="predicted"/>
<feature type="transmembrane region" description="Helical" evidence="2">
    <location>
        <begin position="349"/>
        <end position="370"/>
    </location>
</feature>
<feature type="non-terminal residue" evidence="3">
    <location>
        <position position="1"/>
    </location>
</feature>
<dbReference type="OrthoDB" id="2589563at2759"/>
<evidence type="ECO:0000256" key="2">
    <source>
        <dbReference type="SAM" id="Phobius"/>
    </source>
</evidence>
<feature type="non-terminal residue" evidence="3">
    <location>
        <position position="428"/>
    </location>
</feature>
<dbReference type="GO" id="GO:0000324">
    <property type="term" value="C:fungal-type vacuole"/>
    <property type="evidence" value="ECO:0007669"/>
    <property type="project" value="TreeGrafter"/>
</dbReference>
<dbReference type="Proteomes" id="UP000258309">
    <property type="component" value="Unassembled WGS sequence"/>
</dbReference>
<feature type="compositionally biased region" description="Low complexity" evidence="1">
    <location>
        <begin position="63"/>
        <end position="77"/>
    </location>
</feature>
<organism evidence="3 4">
    <name type="scientific">Scytalidium lignicola</name>
    <name type="common">Hyphomycete</name>
    <dbReference type="NCBI Taxonomy" id="5539"/>
    <lineage>
        <taxon>Eukaryota</taxon>
        <taxon>Fungi</taxon>
        <taxon>Dikarya</taxon>
        <taxon>Ascomycota</taxon>
        <taxon>Pezizomycotina</taxon>
        <taxon>Leotiomycetes</taxon>
        <taxon>Leotiomycetes incertae sedis</taxon>
        <taxon>Scytalidium</taxon>
    </lineage>
</organism>
<dbReference type="OMA" id="NDAICDR"/>
<feature type="transmembrane region" description="Helical" evidence="2">
    <location>
        <begin position="266"/>
        <end position="291"/>
    </location>
</feature>
<keyword evidence="2" id="KW-0472">Membrane</keyword>
<reference evidence="3 4" key="1">
    <citation type="submission" date="2018-05" db="EMBL/GenBank/DDBJ databases">
        <title>Draft genome sequence of Scytalidium lignicola DSM 105466, a ubiquitous saprotrophic fungus.</title>
        <authorList>
            <person name="Buettner E."/>
            <person name="Gebauer A.M."/>
            <person name="Hofrichter M."/>
            <person name="Liers C."/>
            <person name="Kellner H."/>
        </authorList>
    </citation>
    <scope>NUCLEOTIDE SEQUENCE [LARGE SCALE GENOMIC DNA]</scope>
    <source>
        <strain evidence="3 4">DSM 105466</strain>
    </source>
</reference>
<dbReference type="PANTHER" id="PTHR36819:SF1">
    <property type="entry name" value="REGULATOR OF PHOSPHOLIPASE D SRF1"/>
    <property type="match status" value="1"/>
</dbReference>
<comment type="caution">
    <text evidence="3">The sequence shown here is derived from an EMBL/GenBank/DDBJ whole genome shotgun (WGS) entry which is preliminary data.</text>
</comment>
<keyword evidence="2" id="KW-0812">Transmembrane</keyword>
<gene>
    <name evidence="3" type="ORF">B7463_g675</name>
</gene>
<dbReference type="PANTHER" id="PTHR36819">
    <property type="entry name" value="REGULATOR OF PHOSPHOLIPASE D SRF1"/>
    <property type="match status" value="1"/>
</dbReference>
<dbReference type="InterPro" id="IPR037737">
    <property type="entry name" value="Srf1"/>
</dbReference>